<evidence type="ECO:0000313" key="2">
    <source>
        <dbReference type="Proteomes" id="UP000005220"/>
    </source>
</evidence>
<gene>
    <name evidence="1" type="primary">KAFR0D01400</name>
    <name evidence="1" type="ORF">KAFR_0D01400</name>
</gene>
<keyword evidence="2" id="KW-1185">Reference proteome</keyword>
<dbReference type="GO" id="GO:0140595">
    <property type="term" value="C:MIM complex"/>
    <property type="evidence" value="ECO:0007669"/>
    <property type="project" value="EnsemblFungi"/>
</dbReference>
<dbReference type="GeneID" id="13885744"/>
<dbReference type="FunCoup" id="H2ATT6">
    <property type="interactions" value="43"/>
</dbReference>
<organism evidence="1 2">
    <name type="scientific">Kazachstania africana (strain ATCC 22294 / BCRC 22015 / CBS 2517 / CECT 1963 / NBRC 1671 / NRRL Y-8276)</name>
    <name type="common">Yeast</name>
    <name type="synonym">Kluyveromyces africanus</name>
    <dbReference type="NCBI Taxonomy" id="1071382"/>
    <lineage>
        <taxon>Eukaryota</taxon>
        <taxon>Fungi</taxon>
        <taxon>Dikarya</taxon>
        <taxon>Ascomycota</taxon>
        <taxon>Saccharomycotina</taxon>
        <taxon>Saccharomycetes</taxon>
        <taxon>Saccharomycetales</taxon>
        <taxon>Saccharomycetaceae</taxon>
        <taxon>Kazachstania</taxon>
    </lineage>
</organism>
<dbReference type="PANTHER" id="PTHR28241:SF1">
    <property type="entry name" value="MITOCHONDRIAL IMPORT PROTEIN 1"/>
    <property type="match status" value="1"/>
</dbReference>
<dbReference type="eggNOG" id="ENOG502SBHA">
    <property type="taxonomic scope" value="Eukaryota"/>
</dbReference>
<dbReference type="GO" id="GO:0045040">
    <property type="term" value="P:protein insertion into mitochondrial outer membrane"/>
    <property type="evidence" value="ECO:0007669"/>
    <property type="project" value="EnsemblFungi"/>
</dbReference>
<sequence length="116" mass="13246">MSDNDDYESDMVDRIIKSDTILNKIRTLLPSSIYSIDFTKIISFATSSSINLVLPFINGFMLGMGELFAHEISWRYHWFNHNNAGYKIFPVSRKYAGINAGREEKSATQNKAAQFI</sequence>
<dbReference type="KEGG" id="kaf:KAFR_0D01400"/>
<dbReference type="GO" id="GO:0070096">
    <property type="term" value="P:mitochondrial outer membrane translocase complex assembly"/>
    <property type="evidence" value="ECO:0007669"/>
    <property type="project" value="EnsemblFungi"/>
</dbReference>
<dbReference type="OrthoDB" id="5529571at2759"/>
<dbReference type="AlphaFoldDB" id="H2ATT6"/>
<protein>
    <submittedName>
        <fullName evidence="1">Uncharacterized protein</fullName>
    </submittedName>
</protein>
<dbReference type="PANTHER" id="PTHR28241">
    <property type="entry name" value="MITOCHONDRIAL IMPORT PROTEIN 1"/>
    <property type="match status" value="1"/>
</dbReference>
<proteinExistence type="predicted"/>
<dbReference type="EMBL" id="HE650824">
    <property type="protein sequence ID" value="CCF57786.1"/>
    <property type="molecule type" value="Genomic_DNA"/>
</dbReference>
<dbReference type="InParanoid" id="H2ATT6"/>
<name>H2ATT6_KAZAF</name>
<dbReference type="Pfam" id="PF08219">
    <property type="entry name" value="TOM13"/>
    <property type="match status" value="1"/>
</dbReference>
<reference evidence="1 2" key="1">
    <citation type="journal article" date="2011" name="Proc. Natl. Acad. Sci. U.S.A.">
        <title>Evolutionary erosion of yeast sex chromosomes by mating-type switching accidents.</title>
        <authorList>
            <person name="Gordon J.L."/>
            <person name="Armisen D."/>
            <person name="Proux-Wera E."/>
            <person name="Oheigeartaigh S.S."/>
            <person name="Byrne K.P."/>
            <person name="Wolfe K.H."/>
        </authorList>
    </citation>
    <scope>NUCLEOTIDE SEQUENCE [LARGE SCALE GENOMIC DNA]</scope>
    <source>
        <strain evidence="2">ATCC 22294 / BCRC 22015 / CBS 2517 / CECT 1963 / NBRC 1671 / NRRL Y-8276</strain>
    </source>
</reference>
<evidence type="ECO:0000313" key="1">
    <source>
        <dbReference type="EMBL" id="CCF57786.1"/>
    </source>
</evidence>
<dbReference type="HOGENOM" id="CLU_2097228_0_0_1"/>
<dbReference type="InterPro" id="IPR013262">
    <property type="entry name" value="OMP_MIM1/TOM13_mt"/>
</dbReference>
<dbReference type="Proteomes" id="UP000005220">
    <property type="component" value="Chromosome 4"/>
</dbReference>
<accession>H2ATT6</accession>
<dbReference type="STRING" id="1071382.H2ATT6"/>
<dbReference type="RefSeq" id="XP_003956921.1">
    <property type="nucleotide sequence ID" value="XM_003956872.1"/>
</dbReference>